<dbReference type="Proteomes" id="UP000244336">
    <property type="component" value="Chromosome 9"/>
</dbReference>
<feature type="chain" id="PRO_5015425642" evidence="1">
    <location>
        <begin position="23"/>
        <end position="80"/>
    </location>
</feature>
<accession>A0A2T7CF11</accession>
<evidence type="ECO:0000256" key="1">
    <source>
        <dbReference type="SAM" id="SignalP"/>
    </source>
</evidence>
<sequence length="80" mass="8469">MTAKSMVAAIMFLVMCVVSAVATGGDKLPASLDILQRQWPENAADVGFDCYAMCTAGCFAVGMTGDYCTMVCQDERAEDA</sequence>
<keyword evidence="1" id="KW-0732">Signal</keyword>
<keyword evidence="3" id="KW-1185">Reference proteome</keyword>
<evidence type="ECO:0000313" key="2">
    <source>
        <dbReference type="EMBL" id="PUZ41929.1"/>
    </source>
</evidence>
<gene>
    <name evidence="2" type="ORF">GQ55_9G543000</name>
</gene>
<proteinExistence type="predicted"/>
<protein>
    <submittedName>
        <fullName evidence="2">Uncharacterized protein</fullName>
    </submittedName>
</protein>
<name>A0A2T7CF11_9POAL</name>
<dbReference type="EMBL" id="CM009757">
    <property type="protein sequence ID" value="PUZ41929.1"/>
    <property type="molecule type" value="Genomic_DNA"/>
</dbReference>
<organism evidence="2 3">
    <name type="scientific">Panicum hallii var. hallii</name>
    <dbReference type="NCBI Taxonomy" id="1504633"/>
    <lineage>
        <taxon>Eukaryota</taxon>
        <taxon>Viridiplantae</taxon>
        <taxon>Streptophyta</taxon>
        <taxon>Embryophyta</taxon>
        <taxon>Tracheophyta</taxon>
        <taxon>Spermatophyta</taxon>
        <taxon>Magnoliopsida</taxon>
        <taxon>Liliopsida</taxon>
        <taxon>Poales</taxon>
        <taxon>Poaceae</taxon>
        <taxon>PACMAD clade</taxon>
        <taxon>Panicoideae</taxon>
        <taxon>Panicodae</taxon>
        <taxon>Paniceae</taxon>
        <taxon>Panicinae</taxon>
        <taxon>Panicum</taxon>
        <taxon>Panicum sect. Panicum</taxon>
    </lineage>
</organism>
<evidence type="ECO:0000313" key="3">
    <source>
        <dbReference type="Proteomes" id="UP000244336"/>
    </source>
</evidence>
<reference evidence="2 3" key="1">
    <citation type="submission" date="2018-04" db="EMBL/GenBank/DDBJ databases">
        <title>WGS assembly of Panicum hallii var. hallii HAL2.</title>
        <authorList>
            <person name="Lovell J."/>
            <person name="Jenkins J."/>
            <person name="Lowry D."/>
            <person name="Mamidi S."/>
            <person name="Sreedasyam A."/>
            <person name="Weng X."/>
            <person name="Barry K."/>
            <person name="Bonette J."/>
            <person name="Campitelli B."/>
            <person name="Daum C."/>
            <person name="Gordon S."/>
            <person name="Gould B."/>
            <person name="Lipzen A."/>
            <person name="MacQueen A."/>
            <person name="Palacio-Mejia J."/>
            <person name="Plott C."/>
            <person name="Shakirov E."/>
            <person name="Shu S."/>
            <person name="Yoshinaga Y."/>
            <person name="Zane M."/>
            <person name="Rokhsar D."/>
            <person name="Grimwood J."/>
            <person name="Schmutz J."/>
            <person name="Juenger T."/>
        </authorList>
    </citation>
    <scope>NUCLEOTIDE SEQUENCE [LARGE SCALE GENOMIC DNA]</scope>
    <source>
        <strain evidence="3">cv. HAL2</strain>
    </source>
</reference>
<dbReference type="OrthoDB" id="582380at2759"/>
<dbReference type="AlphaFoldDB" id="A0A2T7CF11"/>
<feature type="signal peptide" evidence="1">
    <location>
        <begin position="1"/>
        <end position="22"/>
    </location>
</feature>
<dbReference type="Gramene" id="PUZ41929">
    <property type="protein sequence ID" value="PUZ41929"/>
    <property type="gene ID" value="GQ55_9G543000"/>
</dbReference>